<organism evidence="3 4">
    <name type="scientific">Diaphorina citri</name>
    <name type="common">Asian citrus psyllid</name>
    <dbReference type="NCBI Taxonomy" id="121845"/>
    <lineage>
        <taxon>Eukaryota</taxon>
        <taxon>Metazoa</taxon>
        <taxon>Ecdysozoa</taxon>
        <taxon>Arthropoda</taxon>
        <taxon>Hexapoda</taxon>
        <taxon>Insecta</taxon>
        <taxon>Pterygota</taxon>
        <taxon>Neoptera</taxon>
        <taxon>Paraneoptera</taxon>
        <taxon>Hemiptera</taxon>
        <taxon>Sternorrhyncha</taxon>
        <taxon>Psylloidea</taxon>
        <taxon>Psyllidae</taxon>
        <taxon>Diaphorininae</taxon>
        <taxon>Diaphorina</taxon>
    </lineage>
</organism>
<keyword evidence="3" id="KW-1185">Reference proteome</keyword>
<name>A0A3Q0JBR7_DIACI</name>
<dbReference type="GeneID" id="113470277"/>
<evidence type="ECO:0000256" key="2">
    <source>
        <dbReference type="SAM" id="MobiDB-lite"/>
    </source>
</evidence>
<keyword evidence="1" id="KW-0175">Coiled coil</keyword>
<accession>A0A3Q0JBR7</accession>
<proteinExistence type="predicted"/>
<dbReference type="AlphaFoldDB" id="A0A3Q0JBR7"/>
<feature type="coiled-coil region" evidence="1">
    <location>
        <begin position="38"/>
        <end position="173"/>
    </location>
</feature>
<evidence type="ECO:0000256" key="1">
    <source>
        <dbReference type="SAM" id="Coils"/>
    </source>
</evidence>
<dbReference type="RefSeq" id="XP_026684383.1">
    <property type="nucleotide sequence ID" value="XM_026828582.1"/>
</dbReference>
<dbReference type="InterPro" id="IPR036514">
    <property type="entry name" value="SGNH_hydro_sf"/>
</dbReference>
<feature type="compositionally biased region" description="Polar residues" evidence="2">
    <location>
        <begin position="250"/>
        <end position="267"/>
    </location>
</feature>
<feature type="region of interest" description="Disordered" evidence="2">
    <location>
        <begin position="222"/>
        <end position="343"/>
    </location>
</feature>
<feature type="compositionally biased region" description="Acidic residues" evidence="2">
    <location>
        <begin position="235"/>
        <end position="248"/>
    </location>
</feature>
<feature type="compositionally biased region" description="Acidic residues" evidence="2">
    <location>
        <begin position="300"/>
        <end position="311"/>
    </location>
</feature>
<feature type="compositionally biased region" description="Polar residues" evidence="2">
    <location>
        <begin position="284"/>
        <end position="293"/>
    </location>
</feature>
<dbReference type="Proteomes" id="UP000079169">
    <property type="component" value="Unplaced"/>
</dbReference>
<dbReference type="SUPFAM" id="SSF52266">
    <property type="entry name" value="SGNH hydrolase"/>
    <property type="match status" value="1"/>
</dbReference>
<evidence type="ECO:0000313" key="3">
    <source>
        <dbReference type="Proteomes" id="UP000079169"/>
    </source>
</evidence>
<evidence type="ECO:0000313" key="4">
    <source>
        <dbReference type="RefSeq" id="XP_026684383.1"/>
    </source>
</evidence>
<reference evidence="4" key="1">
    <citation type="submission" date="2025-08" db="UniProtKB">
        <authorList>
            <consortium name="RefSeq"/>
        </authorList>
    </citation>
    <scope>IDENTIFICATION</scope>
</reference>
<dbReference type="PaxDb" id="121845-A0A3Q0JBR7"/>
<dbReference type="KEGG" id="dci:113470277"/>
<protein>
    <submittedName>
        <fullName evidence="4">Protein kinase 4-like</fullName>
    </submittedName>
</protein>
<dbReference type="Gene3D" id="3.40.50.1110">
    <property type="entry name" value="SGNH hydrolase"/>
    <property type="match status" value="1"/>
</dbReference>
<sequence length="779" mass="91096">MSRRGKKQTSKALVNTRSNSILNKDKNIGDSSYENMNIEELKDEIEKISLQYNDNTIQMICNRLCQLYSTNITDQENKIEELLSDQKALQDKLRECETRIETLIAEYDEQVEEYSNKVTEATNNSRKFKRQVSEFQELEKHMKQDIAKLKQERDGLKITIDALKGTVEKLKNTCYTRKYEYKIHYDSDPENSCNDFDLTESINEPEKSLAYELENTIKDYSLNGSYNKRNKHSDDIEETSSDSDESCDELNNTTKMNSNFNASNTEETTTKESQKVVSLELSRNEQNTNVVNKKSNELGNEPDELLDETFSDETKEQNVNNTNEEKNNKRTAKNTNNVQNSKNKTSANAILDTSNHNLNNSMHKEKTCNKKRERKQNMKHLSPDIEIYVPEHTTVSPVVRRYINYNEEMEKMHSQNQDFSVAVKLIDLEEEIRINSKRISKIEERIKEKDNVSSNENDIHEIKNDKKRCVMIGDSHLRYVQQIMERNQSFMENYSVTIDMKPGLGFENICKDIPNNMKEDSLLVVCAGTNDLYKTEFSTVEREITKLSKIKQKVILISIPPQFCEYTNIDIIKLNTRIKYLCKSYQNIEILNTHSFIKPQHLARDGVHLSKRAKIWMATKLMSMITAEKYTPNETNKNKKQLYHTTYTDDEKNSYLRKSGNWKNGKLFSYIPYHTERSQACNNHSQQGTWLNGNYIPHPNEIEYYGSQMAYIGNCIPYANIPNADRSQNSTYDLEWPKIQRPIQRQSFWSQMKSKEYQSNKQVFHTHPKATTHLIWNNI</sequence>
<gene>
    <name evidence="4" type="primary">LOC113470277</name>
</gene>